<dbReference type="InterPro" id="IPR029069">
    <property type="entry name" value="HotDog_dom_sf"/>
</dbReference>
<dbReference type="STRING" id="413434.SAMN04488132_1112"/>
<evidence type="ECO:0000313" key="2">
    <source>
        <dbReference type="Proteomes" id="UP000190888"/>
    </source>
</evidence>
<dbReference type="Pfam" id="PF13279">
    <property type="entry name" value="4HBT_2"/>
    <property type="match status" value="1"/>
</dbReference>
<evidence type="ECO:0000313" key="1">
    <source>
        <dbReference type="EMBL" id="SKA11934.1"/>
    </source>
</evidence>
<name>A0A1T4R7B0_9BACT</name>
<dbReference type="CDD" id="cd00586">
    <property type="entry name" value="4HBT"/>
    <property type="match status" value="1"/>
</dbReference>
<protein>
    <submittedName>
        <fullName evidence="1">Acyl-CoA thioester hydrolase</fullName>
    </submittedName>
</protein>
<keyword evidence="1" id="KW-0378">Hydrolase</keyword>
<dbReference type="OrthoDB" id="760345at2"/>
<dbReference type="InterPro" id="IPR050563">
    <property type="entry name" value="4-hydroxybenzoyl-CoA_TE"/>
</dbReference>
<dbReference type="PANTHER" id="PTHR31793">
    <property type="entry name" value="4-HYDROXYBENZOYL-COA THIOESTERASE FAMILY MEMBER"/>
    <property type="match status" value="1"/>
</dbReference>
<dbReference type="GO" id="GO:0047617">
    <property type="term" value="F:fatty acyl-CoA hydrolase activity"/>
    <property type="evidence" value="ECO:0007669"/>
    <property type="project" value="TreeGrafter"/>
</dbReference>
<dbReference type="AlphaFoldDB" id="A0A1T4R7B0"/>
<sequence length="146" mass="17131">MSEFSKQPEIRWSDLDPNFHVRHSVYYDWGAYMRMCFLTESGLTTALMQQLQIGPILFREECIFKREIHFGDQITINVKLRRCTPDMGRWSMVHEIWKNGATLSAIINIDGAWIDTSVRKLALPPESFKEAFGKLPRSEDFEWISK</sequence>
<dbReference type="EMBL" id="FUWH01000011">
    <property type="protein sequence ID" value="SKA11934.1"/>
    <property type="molecule type" value="Genomic_DNA"/>
</dbReference>
<dbReference type="Proteomes" id="UP000190888">
    <property type="component" value="Unassembled WGS sequence"/>
</dbReference>
<gene>
    <name evidence="1" type="ORF">SAMN04488132_1112</name>
</gene>
<accession>A0A1T4R7B0</accession>
<organism evidence="1 2">
    <name type="scientific">Sediminibacterium ginsengisoli</name>
    <dbReference type="NCBI Taxonomy" id="413434"/>
    <lineage>
        <taxon>Bacteria</taxon>
        <taxon>Pseudomonadati</taxon>
        <taxon>Bacteroidota</taxon>
        <taxon>Chitinophagia</taxon>
        <taxon>Chitinophagales</taxon>
        <taxon>Chitinophagaceae</taxon>
        <taxon>Sediminibacterium</taxon>
    </lineage>
</organism>
<dbReference type="Gene3D" id="3.10.129.10">
    <property type="entry name" value="Hotdog Thioesterase"/>
    <property type="match status" value="1"/>
</dbReference>
<dbReference type="PANTHER" id="PTHR31793:SF24">
    <property type="entry name" value="LONG-CHAIN ACYL-COA THIOESTERASE FADM"/>
    <property type="match status" value="1"/>
</dbReference>
<dbReference type="RefSeq" id="WP_078832394.1">
    <property type="nucleotide sequence ID" value="NZ_FUWH01000011.1"/>
</dbReference>
<proteinExistence type="predicted"/>
<dbReference type="SUPFAM" id="SSF54637">
    <property type="entry name" value="Thioesterase/thiol ester dehydrase-isomerase"/>
    <property type="match status" value="1"/>
</dbReference>
<keyword evidence="2" id="KW-1185">Reference proteome</keyword>
<reference evidence="1 2" key="1">
    <citation type="submission" date="2017-02" db="EMBL/GenBank/DDBJ databases">
        <authorList>
            <person name="Peterson S.W."/>
        </authorList>
    </citation>
    <scope>NUCLEOTIDE SEQUENCE [LARGE SCALE GENOMIC DNA]</scope>
    <source>
        <strain evidence="1 2">DSM 22335</strain>
    </source>
</reference>